<sequence>MSKHHHYLDIPSAYHNLNLAIASNRHGNCEGQYYTNKEDVNFYDGDGFFDDRISSWICY</sequence>
<dbReference type="AlphaFoldDB" id="A0AAN6VYH5"/>
<reference evidence="1" key="1">
    <citation type="journal article" date="2023" name="Mol. Phylogenet. Evol.">
        <title>Genome-scale phylogeny and comparative genomics of the fungal order Sordariales.</title>
        <authorList>
            <person name="Hensen N."/>
            <person name="Bonometti L."/>
            <person name="Westerberg I."/>
            <person name="Brannstrom I.O."/>
            <person name="Guillou S."/>
            <person name="Cros-Aarteil S."/>
            <person name="Calhoun S."/>
            <person name="Haridas S."/>
            <person name="Kuo A."/>
            <person name="Mondo S."/>
            <person name="Pangilinan J."/>
            <person name="Riley R."/>
            <person name="LaButti K."/>
            <person name="Andreopoulos B."/>
            <person name="Lipzen A."/>
            <person name="Chen C."/>
            <person name="Yan M."/>
            <person name="Daum C."/>
            <person name="Ng V."/>
            <person name="Clum A."/>
            <person name="Steindorff A."/>
            <person name="Ohm R.A."/>
            <person name="Martin F."/>
            <person name="Silar P."/>
            <person name="Natvig D.O."/>
            <person name="Lalanne C."/>
            <person name="Gautier V."/>
            <person name="Ament-Velasquez S.L."/>
            <person name="Kruys A."/>
            <person name="Hutchinson M.I."/>
            <person name="Powell A.J."/>
            <person name="Barry K."/>
            <person name="Miller A.N."/>
            <person name="Grigoriev I.V."/>
            <person name="Debuchy R."/>
            <person name="Gladieux P."/>
            <person name="Hiltunen Thoren M."/>
            <person name="Johannesson H."/>
        </authorList>
    </citation>
    <scope>NUCLEOTIDE SEQUENCE</scope>
    <source>
        <strain evidence="1">CBS 892.96</strain>
    </source>
</reference>
<accession>A0AAN6VYH5</accession>
<name>A0AAN6VYH5_9PEZI</name>
<comment type="caution">
    <text evidence="1">The sequence shown here is derived from an EMBL/GenBank/DDBJ whole genome shotgun (WGS) entry which is preliminary data.</text>
</comment>
<reference evidence="1" key="2">
    <citation type="submission" date="2023-05" db="EMBL/GenBank/DDBJ databases">
        <authorList>
            <consortium name="Lawrence Berkeley National Laboratory"/>
            <person name="Steindorff A."/>
            <person name="Hensen N."/>
            <person name="Bonometti L."/>
            <person name="Westerberg I."/>
            <person name="Brannstrom I.O."/>
            <person name="Guillou S."/>
            <person name="Cros-Aarteil S."/>
            <person name="Calhoun S."/>
            <person name="Haridas S."/>
            <person name="Kuo A."/>
            <person name="Mondo S."/>
            <person name="Pangilinan J."/>
            <person name="Riley R."/>
            <person name="Labutti K."/>
            <person name="Andreopoulos B."/>
            <person name="Lipzen A."/>
            <person name="Chen C."/>
            <person name="Yanf M."/>
            <person name="Daum C."/>
            <person name="Ng V."/>
            <person name="Clum A."/>
            <person name="Ohm R."/>
            <person name="Martin F."/>
            <person name="Silar P."/>
            <person name="Natvig D."/>
            <person name="Lalanne C."/>
            <person name="Gautier V."/>
            <person name="Ament-Velasquez S.L."/>
            <person name="Kruys A."/>
            <person name="Hutchinson M.I."/>
            <person name="Powell A.J."/>
            <person name="Barry K."/>
            <person name="Miller A.N."/>
            <person name="Grigoriev I.V."/>
            <person name="Debuchy R."/>
            <person name="Gladieux P."/>
            <person name="Thoren M.H."/>
            <person name="Johannesson H."/>
        </authorList>
    </citation>
    <scope>NUCLEOTIDE SEQUENCE</scope>
    <source>
        <strain evidence="1">CBS 892.96</strain>
    </source>
</reference>
<gene>
    <name evidence="1" type="ORF">QBC36DRAFT_197745</name>
</gene>
<protein>
    <submittedName>
        <fullName evidence="1">Uncharacterized protein</fullName>
    </submittedName>
</protein>
<evidence type="ECO:0000313" key="2">
    <source>
        <dbReference type="Proteomes" id="UP001302321"/>
    </source>
</evidence>
<dbReference type="EMBL" id="MU866462">
    <property type="protein sequence ID" value="KAK4172124.1"/>
    <property type="molecule type" value="Genomic_DNA"/>
</dbReference>
<organism evidence="1 2">
    <name type="scientific">Triangularia setosa</name>
    <dbReference type="NCBI Taxonomy" id="2587417"/>
    <lineage>
        <taxon>Eukaryota</taxon>
        <taxon>Fungi</taxon>
        <taxon>Dikarya</taxon>
        <taxon>Ascomycota</taxon>
        <taxon>Pezizomycotina</taxon>
        <taxon>Sordariomycetes</taxon>
        <taxon>Sordariomycetidae</taxon>
        <taxon>Sordariales</taxon>
        <taxon>Podosporaceae</taxon>
        <taxon>Triangularia</taxon>
    </lineage>
</organism>
<proteinExistence type="predicted"/>
<keyword evidence="2" id="KW-1185">Reference proteome</keyword>
<evidence type="ECO:0000313" key="1">
    <source>
        <dbReference type="EMBL" id="KAK4172124.1"/>
    </source>
</evidence>
<dbReference type="Proteomes" id="UP001302321">
    <property type="component" value="Unassembled WGS sequence"/>
</dbReference>